<dbReference type="InterPro" id="IPR001199">
    <property type="entry name" value="Cyt_B5-like_heme/steroid-bd"/>
</dbReference>
<evidence type="ECO:0000313" key="4">
    <source>
        <dbReference type="Proteomes" id="UP000324159"/>
    </source>
</evidence>
<dbReference type="Gene3D" id="3.10.120.10">
    <property type="entry name" value="Cytochrome b5-like heme/steroid binding domain"/>
    <property type="match status" value="1"/>
</dbReference>
<dbReference type="SUPFAM" id="SSF55856">
    <property type="entry name" value="Cytochrome b5-like heme/steroid binding domain"/>
    <property type="match status" value="1"/>
</dbReference>
<reference evidence="3 4" key="1">
    <citation type="submission" date="2019-07" db="EMBL/GenBank/DDBJ databases">
        <title>Genomic Encyclopedia of Type Strains, Phase IV (KMG-IV): sequencing the most valuable type-strain genomes for metagenomic binning, comparative biology and taxonomic classification.</title>
        <authorList>
            <person name="Goeker M."/>
        </authorList>
    </citation>
    <scope>NUCLEOTIDE SEQUENCE [LARGE SCALE GENOMIC DNA]</scope>
    <source>
        <strain evidence="3 4">SS015</strain>
    </source>
</reference>
<accession>A0A5D3WKY5</accession>
<feature type="domain" description="Cytochrome b5 heme-binding" evidence="2">
    <location>
        <begin position="1"/>
        <end position="73"/>
    </location>
</feature>
<name>A0A5D3WKY5_9BACT</name>
<keyword evidence="4" id="KW-1185">Reference proteome</keyword>
<keyword evidence="1" id="KW-0472">Membrane</keyword>
<evidence type="ECO:0000259" key="2">
    <source>
        <dbReference type="SMART" id="SM01117"/>
    </source>
</evidence>
<dbReference type="InterPro" id="IPR036400">
    <property type="entry name" value="Cyt_B5-like_heme/steroid_sf"/>
</dbReference>
<feature type="transmembrane region" description="Helical" evidence="1">
    <location>
        <begin position="83"/>
        <end position="106"/>
    </location>
</feature>
<sequence>MTREELARHDGREGRKAYVAVNGKIYDVSTSPLWAEGNHQDIHQAGADLTEELKSAPHVRAVMERFPVVGRLEEAVTGSSPKAAGLIGATIVAVIALAAVALWLLLCQD</sequence>
<keyword evidence="1" id="KW-0812">Transmembrane</keyword>
<evidence type="ECO:0000256" key="1">
    <source>
        <dbReference type="SAM" id="Phobius"/>
    </source>
</evidence>
<dbReference type="OrthoDB" id="9785263at2"/>
<dbReference type="Proteomes" id="UP000324159">
    <property type="component" value="Unassembled WGS sequence"/>
</dbReference>
<organism evidence="3 4">
    <name type="scientific">Geothermobacter ehrlichii</name>
    <dbReference type="NCBI Taxonomy" id="213224"/>
    <lineage>
        <taxon>Bacteria</taxon>
        <taxon>Pseudomonadati</taxon>
        <taxon>Thermodesulfobacteriota</taxon>
        <taxon>Desulfuromonadia</taxon>
        <taxon>Desulfuromonadales</taxon>
        <taxon>Geothermobacteraceae</taxon>
        <taxon>Geothermobacter</taxon>
    </lineage>
</organism>
<dbReference type="SMART" id="SM01117">
    <property type="entry name" value="Cyt-b5"/>
    <property type="match status" value="1"/>
</dbReference>
<protein>
    <submittedName>
        <fullName evidence="3">Putative heme/steroid binding protein</fullName>
    </submittedName>
</protein>
<dbReference type="RefSeq" id="WP_148895514.1">
    <property type="nucleotide sequence ID" value="NZ_VNIB01000004.1"/>
</dbReference>
<dbReference type="AlphaFoldDB" id="A0A5D3WKY5"/>
<gene>
    <name evidence="3" type="ORF">EDC39_104172</name>
</gene>
<keyword evidence="1" id="KW-1133">Transmembrane helix</keyword>
<evidence type="ECO:0000313" key="3">
    <source>
        <dbReference type="EMBL" id="TYO99048.1"/>
    </source>
</evidence>
<comment type="caution">
    <text evidence="3">The sequence shown here is derived from an EMBL/GenBank/DDBJ whole genome shotgun (WGS) entry which is preliminary data.</text>
</comment>
<dbReference type="EMBL" id="VNIB01000004">
    <property type="protein sequence ID" value="TYO99048.1"/>
    <property type="molecule type" value="Genomic_DNA"/>
</dbReference>
<proteinExistence type="predicted"/>
<dbReference type="Pfam" id="PF00173">
    <property type="entry name" value="Cyt-b5"/>
    <property type="match status" value="1"/>
</dbReference>